<dbReference type="HOGENOM" id="CLU_1052558_0_0_6"/>
<dbReference type="AlphaFoldDB" id="Q482A3"/>
<feature type="chain" id="PRO_5004234074" description="Outer membrane protein beta-barrel domain-containing protein" evidence="1">
    <location>
        <begin position="24"/>
        <end position="264"/>
    </location>
</feature>
<sequence length="264" mass="29456">MNIIRNISLVCFFVFFLPKICLAAQQATIHKLIGLDLGYGTFSFAEKIDQKIVYPVANLTTALAYKRFIGVINISGSIDDAIISEESETGSASRTDIDFTTGYQFSKRFSGFIGYKNGETKYNWRSRPKDDSIILAPISLAKESYKQSGPYVGASINWKFEQAGKLSISVAYSKLNANNRFFSDGDGLEEGETKEFDDINGKTSNKSTGYSYSLNWTMPLKGNLLFKTRFKTNSYTQDIKFEGETYKGIREKSSILSVGLSGIF</sequence>
<name>Q482A3_COLP3</name>
<accession>Q482A3</accession>
<organism evidence="2 3">
    <name type="scientific">Colwellia psychrerythraea (strain 34H / ATCC BAA-681)</name>
    <name type="common">Vibrio psychroerythus</name>
    <dbReference type="NCBI Taxonomy" id="167879"/>
    <lineage>
        <taxon>Bacteria</taxon>
        <taxon>Pseudomonadati</taxon>
        <taxon>Pseudomonadota</taxon>
        <taxon>Gammaproteobacteria</taxon>
        <taxon>Alteromonadales</taxon>
        <taxon>Colwelliaceae</taxon>
        <taxon>Colwellia</taxon>
    </lineage>
</organism>
<dbReference type="Proteomes" id="UP000000547">
    <property type="component" value="Chromosome"/>
</dbReference>
<evidence type="ECO:0000313" key="3">
    <source>
        <dbReference type="Proteomes" id="UP000000547"/>
    </source>
</evidence>
<dbReference type="SUPFAM" id="SSF56935">
    <property type="entry name" value="Porins"/>
    <property type="match status" value="1"/>
</dbReference>
<keyword evidence="1" id="KW-0732">Signal</keyword>
<dbReference type="RefSeq" id="WP_011043209.1">
    <property type="nucleotide sequence ID" value="NC_003910.7"/>
</dbReference>
<proteinExistence type="predicted"/>
<gene>
    <name evidence="2" type="ordered locus">CPS_2398</name>
</gene>
<dbReference type="EMBL" id="CP000083">
    <property type="protein sequence ID" value="AAZ24547.1"/>
    <property type="molecule type" value="Genomic_DNA"/>
</dbReference>
<evidence type="ECO:0008006" key="4">
    <source>
        <dbReference type="Google" id="ProtNLM"/>
    </source>
</evidence>
<evidence type="ECO:0000256" key="1">
    <source>
        <dbReference type="SAM" id="SignalP"/>
    </source>
</evidence>
<protein>
    <recommendedName>
        <fullName evidence="4">Outer membrane protein beta-barrel domain-containing protein</fullName>
    </recommendedName>
</protein>
<dbReference type="KEGG" id="cps:CPS_2398"/>
<feature type="signal peptide" evidence="1">
    <location>
        <begin position="1"/>
        <end position="23"/>
    </location>
</feature>
<evidence type="ECO:0000313" key="2">
    <source>
        <dbReference type="EMBL" id="AAZ24547.1"/>
    </source>
</evidence>
<reference evidence="2" key="1">
    <citation type="journal article" date="2005" name="Proc. Natl. Acad. Sci. U.S.A.">
        <title>The psychrophilic lifestyle as revealed by the genome sequence of Colwellia psychrerythraea 34H through genomic and proteomic analyses.</title>
        <authorList>
            <person name="Methe B.A."/>
            <person name="Nelson K.E."/>
            <person name="Deming J.W."/>
            <person name="Momen B."/>
            <person name="Melamud E."/>
            <person name="Zhang X."/>
            <person name="Moult J."/>
            <person name="Madupu R."/>
            <person name="Nelson W.C."/>
            <person name="Dodson R.J."/>
            <person name="Brinkac L.M."/>
            <person name="Daugherty S.C."/>
            <person name="Durkin A.S."/>
            <person name="DeBoy R.T."/>
            <person name="Kolonay J.F."/>
            <person name="Sullivan S.A."/>
            <person name="Zhou L."/>
            <person name="Davidsen T.M."/>
            <person name="Wu M."/>
            <person name="Huston A.L."/>
            <person name="Lewis M."/>
            <person name="Weaver B."/>
            <person name="Weidman J.F."/>
            <person name="Khouri H."/>
            <person name="Utterback T.R."/>
            <person name="Feldblyum T.V."/>
            <person name="Fraser C.M."/>
        </authorList>
    </citation>
    <scope>NUCLEOTIDE SEQUENCE [LARGE SCALE GENOMIC DNA]</scope>
    <source>
        <strain evidence="2">34H</strain>
    </source>
</reference>